<gene>
    <name evidence="1" type="ORF">C7391_1234</name>
</gene>
<dbReference type="EMBL" id="SNYS01000009">
    <property type="protein sequence ID" value="TDQ68294.1"/>
    <property type="molecule type" value="Genomic_DNA"/>
</dbReference>
<evidence type="ECO:0000313" key="2">
    <source>
        <dbReference type="Proteomes" id="UP000294855"/>
    </source>
</evidence>
<evidence type="ECO:0000313" key="1">
    <source>
        <dbReference type="EMBL" id="TDQ68294.1"/>
    </source>
</evidence>
<organism evidence="1 2">
    <name type="scientific">Methanimicrococcus blatticola</name>
    <dbReference type="NCBI Taxonomy" id="91560"/>
    <lineage>
        <taxon>Archaea</taxon>
        <taxon>Methanobacteriati</taxon>
        <taxon>Methanobacteriota</taxon>
        <taxon>Stenosarchaea group</taxon>
        <taxon>Methanomicrobia</taxon>
        <taxon>Methanosarcinales</taxon>
        <taxon>Methanosarcinaceae</taxon>
        <taxon>Methanimicrococcus</taxon>
    </lineage>
</organism>
<sequence>MTDFTYTEESKSIDKLMKNFKVLPYAEVSARLDRAANETVAFAMKNKKTI</sequence>
<name>A0A484F368_9EURY</name>
<dbReference type="RefSeq" id="WP_166627430.1">
    <property type="nucleotide sequence ID" value="NZ_JAHDUW010000004.1"/>
</dbReference>
<proteinExistence type="predicted"/>
<accession>A0A484F368</accession>
<dbReference type="AlphaFoldDB" id="A0A484F368"/>
<comment type="caution">
    <text evidence="1">The sequence shown here is derived from an EMBL/GenBank/DDBJ whole genome shotgun (WGS) entry which is preliminary data.</text>
</comment>
<keyword evidence="2" id="KW-1185">Reference proteome</keyword>
<reference evidence="1 2" key="1">
    <citation type="submission" date="2019-03" db="EMBL/GenBank/DDBJ databases">
        <title>Genomic Encyclopedia of Type Strains, Phase IV (KMG-IV): sequencing the most valuable type-strain genomes for metagenomic binning, comparative biology and taxonomic classification.</title>
        <authorList>
            <person name="Goeker M."/>
        </authorList>
    </citation>
    <scope>NUCLEOTIDE SEQUENCE [LARGE SCALE GENOMIC DNA]</scope>
    <source>
        <strain evidence="1 2">DSM 13328</strain>
    </source>
</reference>
<protein>
    <submittedName>
        <fullName evidence="1">Uncharacterized protein</fullName>
    </submittedName>
</protein>
<dbReference type="Proteomes" id="UP000294855">
    <property type="component" value="Unassembled WGS sequence"/>
</dbReference>